<feature type="region of interest" description="Disordered" evidence="1">
    <location>
        <begin position="183"/>
        <end position="206"/>
    </location>
</feature>
<evidence type="ECO:0008006" key="3">
    <source>
        <dbReference type="Google" id="ProtNLM"/>
    </source>
</evidence>
<accession>A0A8S5MVI6</accession>
<feature type="compositionally biased region" description="Acidic residues" evidence="1">
    <location>
        <begin position="13"/>
        <end position="37"/>
    </location>
</feature>
<feature type="compositionally biased region" description="Basic and acidic residues" evidence="1">
    <location>
        <begin position="68"/>
        <end position="79"/>
    </location>
</feature>
<proteinExistence type="predicted"/>
<organism evidence="2">
    <name type="scientific">Myoviridae sp. ctxZR60</name>
    <dbReference type="NCBI Taxonomy" id="2826712"/>
    <lineage>
        <taxon>Viruses</taxon>
        <taxon>Duplodnaviria</taxon>
        <taxon>Heunggongvirae</taxon>
        <taxon>Uroviricota</taxon>
        <taxon>Caudoviricetes</taxon>
    </lineage>
</organism>
<name>A0A8S5MVI6_9CAUD</name>
<dbReference type="EMBL" id="BK014995">
    <property type="protein sequence ID" value="DAD86160.1"/>
    <property type="molecule type" value="Genomic_DNA"/>
</dbReference>
<sequence length="299" mass="33814">MYEETQTTNAMSEELDDDYDVDLSDLDLSTEEPDEDGNQTGGQEETGQTAQEDKQESEPAGTEGAQTGDKEPPTEETFDLKFNKEIRKVSRDEMTELAQKGLNHDRILAQRDEMRGELDELRKYRDENSGYLTALTEAAEASGTDIPTFLRTLRENAYVSQGLSRDTAKERVLREEAERTLARTRAQENAAAEQTKSETAKRDEQKRDIERFIATYKGVEPESIPQEVWDAVRGGESLVSAYGRYETRKVNEENRKLQERIKAMEQNEKNKQAAVGSVKTDGKESAKDPFLAAFMSDDD</sequence>
<feature type="compositionally biased region" description="Low complexity" evidence="1">
    <location>
        <begin position="41"/>
        <end position="50"/>
    </location>
</feature>
<feature type="compositionally biased region" description="Polar residues" evidence="1">
    <location>
        <begin position="1"/>
        <end position="11"/>
    </location>
</feature>
<feature type="compositionally biased region" description="Basic and acidic residues" evidence="1">
    <location>
        <begin position="195"/>
        <end position="206"/>
    </location>
</feature>
<reference evidence="2" key="1">
    <citation type="journal article" date="2021" name="Proc. Natl. Acad. Sci. U.S.A.">
        <title>A Catalog of Tens of Thousands of Viruses from Human Metagenomes Reveals Hidden Associations with Chronic Diseases.</title>
        <authorList>
            <person name="Tisza M.J."/>
            <person name="Buck C.B."/>
        </authorList>
    </citation>
    <scope>NUCLEOTIDE SEQUENCE</scope>
    <source>
        <strain evidence="2">CtxZR60</strain>
    </source>
</reference>
<evidence type="ECO:0000313" key="2">
    <source>
        <dbReference type="EMBL" id="DAD86160.1"/>
    </source>
</evidence>
<evidence type="ECO:0000256" key="1">
    <source>
        <dbReference type="SAM" id="MobiDB-lite"/>
    </source>
</evidence>
<feature type="region of interest" description="Disordered" evidence="1">
    <location>
        <begin position="1"/>
        <end position="79"/>
    </location>
</feature>
<feature type="region of interest" description="Disordered" evidence="1">
    <location>
        <begin position="264"/>
        <end position="299"/>
    </location>
</feature>
<protein>
    <recommendedName>
        <fullName evidence="3">Scaffolding protein</fullName>
    </recommendedName>
</protein>